<dbReference type="GO" id="GO:0005829">
    <property type="term" value="C:cytosol"/>
    <property type="evidence" value="ECO:0007669"/>
    <property type="project" value="TreeGrafter"/>
</dbReference>
<dbReference type="SUPFAM" id="SSF53850">
    <property type="entry name" value="Periplasmic binding protein-like II"/>
    <property type="match status" value="1"/>
</dbReference>
<evidence type="ECO:0000256" key="2">
    <source>
        <dbReference type="ARBA" id="ARBA00023015"/>
    </source>
</evidence>
<dbReference type="Pfam" id="PF00126">
    <property type="entry name" value="HTH_1"/>
    <property type="match status" value="1"/>
</dbReference>
<dbReference type="PRINTS" id="PR00039">
    <property type="entry name" value="HTHLYSR"/>
</dbReference>
<comment type="similarity">
    <text evidence="1">Belongs to the LysR transcriptional regulatory family.</text>
</comment>
<dbReference type="Gene3D" id="3.40.190.290">
    <property type="match status" value="1"/>
</dbReference>
<dbReference type="PROSITE" id="PS50931">
    <property type="entry name" value="HTH_LYSR"/>
    <property type="match status" value="1"/>
</dbReference>
<dbReference type="RefSeq" id="WP_106167156.1">
    <property type="nucleotide sequence ID" value="NZ_JAVKZF010000002.1"/>
</dbReference>
<dbReference type="Pfam" id="PF03466">
    <property type="entry name" value="LysR_substrate"/>
    <property type="match status" value="1"/>
</dbReference>
<sequence>MLELSNSQIKLSQLRALLAVAEYGNFSEAALRLDLSQSAVSHAIASLEDELGILLFSRGRQGASPTPVGEQVIGYAEKILQLLEEMVAAAKSEKSLQSGSVRVACIRSAATHILPSAIAQFRRRSPGIAIDILEHFDHLDVEKALREGQADVGFTHLPTSAEFETWEILRDEYVALLPPSANLRQNQCTWEELFAYPLIVPSTNNACFTTLRNHLLSASIRIDNQVAYQVNEDSTVVSMVLQGLGATIMPRLAAEPIPSAVHACSLPVPLERIIGVAVLANTLLTPAVFTFLDVLRGVKSPAVKFAS</sequence>
<dbReference type="EMBL" id="RSCK01000016">
    <property type="protein sequence ID" value="RUT12223.1"/>
    <property type="molecule type" value="Genomic_DNA"/>
</dbReference>
<comment type="caution">
    <text evidence="6">The sequence shown here is derived from an EMBL/GenBank/DDBJ whole genome shotgun (WGS) entry which is preliminary data.</text>
</comment>
<dbReference type="InterPro" id="IPR036390">
    <property type="entry name" value="WH_DNA-bd_sf"/>
</dbReference>
<feature type="domain" description="HTH lysR-type" evidence="5">
    <location>
        <begin position="9"/>
        <end position="66"/>
    </location>
</feature>
<evidence type="ECO:0000256" key="3">
    <source>
        <dbReference type="ARBA" id="ARBA00023125"/>
    </source>
</evidence>
<evidence type="ECO:0000313" key="7">
    <source>
        <dbReference type="Proteomes" id="UP000282574"/>
    </source>
</evidence>
<proteinExistence type="inferred from homology"/>
<dbReference type="GO" id="GO:0003677">
    <property type="term" value="F:DNA binding"/>
    <property type="evidence" value="ECO:0007669"/>
    <property type="project" value="UniProtKB-KW"/>
</dbReference>
<dbReference type="InterPro" id="IPR036388">
    <property type="entry name" value="WH-like_DNA-bd_sf"/>
</dbReference>
<dbReference type="GO" id="GO:0003700">
    <property type="term" value="F:DNA-binding transcription factor activity"/>
    <property type="evidence" value="ECO:0007669"/>
    <property type="project" value="InterPro"/>
</dbReference>
<accession>A0AB37ULK1</accession>
<keyword evidence="2" id="KW-0805">Transcription regulation</keyword>
<dbReference type="PANTHER" id="PTHR30419:SF8">
    <property type="entry name" value="NITROGEN ASSIMILATION TRANSCRIPTIONAL ACTIVATOR-RELATED"/>
    <property type="match status" value="1"/>
</dbReference>
<dbReference type="InterPro" id="IPR050950">
    <property type="entry name" value="HTH-type_LysR_regulators"/>
</dbReference>
<dbReference type="AlphaFoldDB" id="A0AB37ULK1"/>
<keyword evidence="7" id="KW-1185">Reference proteome</keyword>
<keyword evidence="4" id="KW-0804">Transcription</keyword>
<dbReference type="InterPro" id="IPR005119">
    <property type="entry name" value="LysR_subst-bd"/>
</dbReference>
<dbReference type="InterPro" id="IPR000847">
    <property type="entry name" value="LysR_HTH_N"/>
</dbReference>
<evidence type="ECO:0000256" key="4">
    <source>
        <dbReference type="ARBA" id="ARBA00023163"/>
    </source>
</evidence>
<gene>
    <name evidence="6" type="ORF">DSM107010_24370</name>
</gene>
<dbReference type="Proteomes" id="UP000282574">
    <property type="component" value="Unassembled WGS sequence"/>
</dbReference>
<keyword evidence="3" id="KW-0238">DNA-binding</keyword>
<name>A0AB37ULK1_9CYAN</name>
<protein>
    <submittedName>
        <fullName evidence="6">LysR family transcriptional regulator</fullName>
    </submittedName>
</protein>
<organism evidence="6 7">
    <name type="scientific">Chroococcidiopsis cubana SAG 39.79</name>
    <dbReference type="NCBI Taxonomy" id="388085"/>
    <lineage>
        <taxon>Bacteria</taxon>
        <taxon>Bacillati</taxon>
        <taxon>Cyanobacteriota</taxon>
        <taxon>Cyanophyceae</taxon>
        <taxon>Chroococcidiopsidales</taxon>
        <taxon>Chroococcidiopsidaceae</taxon>
        <taxon>Chroococcidiopsis</taxon>
    </lineage>
</organism>
<dbReference type="Gene3D" id="1.10.10.10">
    <property type="entry name" value="Winged helix-like DNA-binding domain superfamily/Winged helix DNA-binding domain"/>
    <property type="match status" value="1"/>
</dbReference>
<reference evidence="6 7" key="1">
    <citation type="journal article" date="2019" name="Genome Biol. Evol.">
        <title>Day and night: Metabolic profiles and evolutionary relationships of six axenic non-marine cyanobacteria.</title>
        <authorList>
            <person name="Will S.E."/>
            <person name="Henke P."/>
            <person name="Boedeker C."/>
            <person name="Huang S."/>
            <person name="Brinkmann H."/>
            <person name="Rohde M."/>
            <person name="Jarek M."/>
            <person name="Friedl T."/>
            <person name="Seufert S."/>
            <person name="Schumacher M."/>
            <person name="Overmann J."/>
            <person name="Neumann-Schaal M."/>
            <person name="Petersen J."/>
        </authorList>
    </citation>
    <scope>NUCLEOTIDE SEQUENCE [LARGE SCALE GENOMIC DNA]</scope>
    <source>
        <strain evidence="6 7">SAG 39.79</strain>
    </source>
</reference>
<dbReference type="CDD" id="cd05466">
    <property type="entry name" value="PBP2_LTTR_substrate"/>
    <property type="match status" value="1"/>
</dbReference>
<evidence type="ECO:0000256" key="1">
    <source>
        <dbReference type="ARBA" id="ARBA00009437"/>
    </source>
</evidence>
<dbReference type="PANTHER" id="PTHR30419">
    <property type="entry name" value="HTH-TYPE TRANSCRIPTIONAL REGULATOR YBHD"/>
    <property type="match status" value="1"/>
</dbReference>
<evidence type="ECO:0000259" key="5">
    <source>
        <dbReference type="PROSITE" id="PS50931"/>
    </source>
</evidence>
<evidence type="ECO:0000313" key="6">
    <source>
        <dbReference type="EMBL" id="RUT12223.1"/>
    </source>
</evidence>
<dbReference type="SUPFAM" id="SSF46785">
    <property type="entry name" value="Winged helix' DNA-binding domain"/>
    <property type="match status" value="1"/>
</dbReference>
<dbReference type="FunFam" id="1.10.10.10:FF:000001">
    <property type="entry name" value="LysR family transcriptional regulator"/>
    <property type="match status" value="1"/>
</dbReference>